<reference evidence="3" key="1">
    <citation type="journal article" date="2010" name="Nat. Biotechnol.">
        <title>Draft genome sequence of the oilseed species Ricinus communis.</title>
        <authorList>
            <person name="Chan A.P."/>
            <person name="Crabtree J."/>
            <person name="Zhao Q."/>
            <person name="Lorenzi H."/>
            <person name="Orvis J."/>
            <person name="Puiu D."/>
            <person name="Melake-Berhan A."/>
            <person name="Jones K.M."/>
            <person name="Redman J."/>
            <person name="Chen G."/>
            <person name="Cahoon E.B."/>
            <person name="Gedil M."/>
            <person name="Stanke M."/>
            <person name="Haas B.J."/>
            <person name="Wortman J.R."/>
            <person name="Fraser-Liggett C.M."/>
            <person name="Ravel J."/>
            <person name="Rabinowicz P.D."/>
        </authorList>
    </citation>
    <scope>NUCLEOTIDE SEQUENCE [LARGE SCALE GENOMIC DNA]</scope>
    <source>
        <strain evidence="3">cv. Hale</strain>
    </source>
</reference>
<protein>
    <submittedName>
        <fullName evidence="2">Uncharacterized protein</fullName>
    </submittedName>
</protein>
<sequence>MCRRLWEARLRKIVSSTATNVVPIDPFRGRASTTSSPPPPPIIPPTVNASNAE</sequence>
<name>B9S4J9_RICCO</name>
<keyword evidence="3" id="KW-1185">Reference proteome</keyword>
<accession>B9S4J9</accession>
<dbReference type="Proteomes" id="UP000008311">
    <property type="component" value="Unassembled WGS sequence"/>
</dbReference>
<feature type="region of interest" description="Disordered" evidence="1">
    <location>
        <begin position="21"/>
        <end position="53"/>
    </location>
</feature>
<dbReference type="InParanoid" id="B9S4J9"/>
<organism evidence="2 3">
    <name type="scientific">Ricinus communis</name>
    <name type="common">Castor bean</name>
    <dbReference type="NCBI Taxonomy" id="3988"/>
    <lineage>
        <taxon>Eukaryota</taxon>
        <taxon>Viridiplantae</taxon>
        <taxon>Streptophyta</taxon>
        <taxon>Embryophyta</taxon>
        <taxon>Tracheophyta</taxon>
        <taxon>Spermatophyta</taxon>
        <taxon>Magnoliopsida</taxon>
        <taxon>eudicotyledons</taxon>
        <taxon>Gunneridae</taxon>
        <taxon>Pentapetalae</taxon>
        <taxon>rosids</taxon>
        <taxon>fabids</taxon>
        <taxon>Malpighiales</taxon>
        <taxon>Euphorbiaceae</taxon>
        <taxon>Acalyphoideae</taxon>
        <taxon>Acalypheae</taxon>
        <taxon>Ricinus</taxon>
    </lineage>
</organism>
<dbReference type="AlphaFoldDB" id="B9S4J9"/>
<gene>
    <name evidence="2" type="ORF">RCOM_0809430</name>
</gene>
<evidence type="ECO:0000313" key="2">
    <source>
        <dbReference type="EMBL" id="EEF41463.1"/>
    </source>
</evidence>
<proteinExistence type="predicted"/>
<dbReference type="EMBL" id="EQ973865">
    <property type="protein sequence ID" value="EEF41463.1"/>
    <property type="molecule type" value="Genomic_DNA"/>
</dbReference>
<evidence type="ECO:0000256" key="1">
    <source>
        <dbReference type="SAM" id="MobiDB-lite"/>
    </source>
</evidence>
<evidence type="ECO:0000313" key="3">
    <source>
        <dbReference type="Proteomes" id="UP000008311"/>
    </source>
</evidence>